<sequence>MNWIKNKPLFWCGLLVLLTIFGIIFSSNVQASSFRWHGLDYDDARNPTDVKQIKIMIDDIAKHKGNYLKLHLSDDTDFAIENDTIGQTTQRYPTMKNGLYYNSQTKKLFMSKQQFSDVVQYGLQKHIIVIPEIDIPSHSVGLHNVLKYTNPELDKKTYDSAYEQFSYGKKATKDMFKTMLQEYLPLIPANTPVGTGGDELAVASKQHKESLLKFDNEIDASLGSHPMWIYNDSAQKQTYKRLNKDIVIEYWSQTGDQDVKAYTKDNIKNNATASQLLKNGHKLVNINSYFLYLLPETSFVTKKNYKYYLKDLNSYFGENIFNESNFYTKVKTSKNIIGSASSIWYDNKPQMTPKQTVKKLMPWVDGFLDWVRKGKLTVK</sequence>
<evidence type="ECO:0000256" key="2">
    <source>
        <dbReference type="ARBA" id="ARBA00006285"/>
    </source>
</evidence>
<dbReference type="InterPro" id="IPR025705">
    <property type="entry name" value="Beta_hexosaminidase_sua/sub"/>
</dbReference>
<dbReference type="GO" id="GO:0030203">
    <property type="term" value="P:glycosaminoglycan metabolic process"/>
    <property type="evidence" value="ECO:0007669"/>
    <property type="project" value="TreeGrafter"/>
</dbReference>
<dbReference type="AlphaFoldDB" id="A0A976RQL4"/>
<reference evidence="7" key="1">
    <citation type="journal article" date="2022" name="Int. J. Syst. Evol. Microbiol.">
        <title>Apilactobacillus apisilvae sp. nov., Nicolia spurrieriana gen. nov. sp. nov., Bombilactobacillus folatiphilus sp. nov. and Bombilactobacillus thymidiniphilus sp. nov., four new lactic acid bacterial isolates from stingless bees Tetragonula carbonaria and Austroplebeia australis.</title>
        <authorList>
            <person name="Oliphant S.A."/>
            <person name="Watson-Haigh N.S."/>
            <person name="Sumby K.M."/>
            <person name="Gardner J."/>
            <person name="Groom S."/>
            <person name="Jiranek V."/>
        </authorList>
    </citation>
    <scope>NUCLEOTIDE SEQUENCE</scope>
    <source>
        <strain evidence="7">SGEP1_A5</strain>
    </source>
</reference>
<evidence type="ECO:0000256" key="3">
    <source>
        <dbReference type="ARBA" id="ARBA00012663"/>
    </source>
</evidence>
<dbReference type="EC" id="3.2.1.52" evidence="3"/>
<dbReference type="GO" id="GO:0004563">
    <property type="term" value="F:beta-N-acetylhexosaminidase activity"/>
    <property type="evidence" value="ECO:0007669"/>
    <property type="project" value="UniProtKB-EC"/>
</dbReference>
<dbReference type="PANTHER" id="PTHR22600">
    <property type="entry name" value="BETA-HEXOSAMINIDASE"/>
    <property type="match status" value="1"/>
</dbReference>
<evidence type="ECO:0000256" key="4">
    <source>
        <dbReference type="ARBA" id="ARBA00022801"/>
    </source>
</evidence>
<dbReference type="Pfam" id="PF00728">
    <property type="entry name" value="Glyco_hydro_20"/>
    <property type="match status" value="1"/>
</dbReference>
<protein>
    <recommendedName>
        <fullName evidence="3">beta-N-acetylhexosaminidase</fullName>
        <ecNumber evidence="3">3.2.1.52</ecNumber>
    </recommendedName>
</protein>
<evidence type="ECO:0000256" key="5">
    <source>
        <dbReference type="PIRSR" id="PIRSR625705-1"/>
    </source>
</evidence>
<dbReference type="GO" id="GO:0005975">
    <property type="term" value="P:carbohydrate metabolic process"/>
    <property type="evidence" value="ECO:0007669"/>
    <property type="project" value="InterPro"/>
</dbReference>
<name>A0A976RQL4_9LACO</name>
<keyword evidence="8" id="KW-1185">Reference proteome</keyword>
<gene>
    <name evidence="7" type="ORF">MOO44_01405</name>
</gene>
<dbReference type="Proteomes" id="UP000831181">
    <property type="component" value="Plasmid p1unnamed"/>
</dbReference>
<evidence type="ECO:0000313" key="8">
    <source>
        <dbReference type="Proteomes" id="UP000831181"/>
    </source>
</evidence>
<dbReference type="GO" id="GO:0016020">
    <property type="term" value="C:membrane"/>
    <property type="evidence" value="ECO:0007669"/>
    <property type="project" value="TreeGrafter"/>
</dbReference>
<comment type="catalytic activity">
    <reaction evidence="1">
        <text>Hydrolysis of terminal non-reducing N-acetyl-D-hexosamine residues in N-acetyl-beta-D-hexosaminides.</text>
        <dbReference type="EC" id="3.2.1.52"/>
    </reaction>
</comment>
<comment type="similarity">
    <text evidence="2">Belongs to the glycosyl hydrolase 20 family.</text>
</comment>
<dbReference type="InterPro" id="IPR017853">
    <property type="entry name" value="GH"/>
</dbReference>
<evidence type="ECO:0000256" key="1">
    <source>
        <dbReference type="ARBA" id="ARBA00001231"/>
    </source>
</evidence>
<proteinExistence type="inferred from homology"/>
<feature type="domain" description="Glycoside hydrolase family 20 catalytic" evidence="6">
    <location>
        <begin position="34"/>
        <end position="346"/>
    </location>
</feature>
<dbReference type="PANTHER" id="PTHR22600:SF57">
    <property type="entry name" value="BETA-N-ACETYLHEXOSAMINIDASE"/>
    <property type="match status" value="1"/>
</dbReference>
<dbReference type="Gene3D" id="3.20.20.80">
    <property type="entry name" value="Glycosidases"/>
    <property type="match status" value="1"/>
</dbReference>
<geneLocation type="plasmid" evidence="7 8">
    <name>p1unnamed</name>
</geneLocation>
<dbReference type="RefSeq" id="WP_260115811.1">
    <property type="nucleotide sequence ID" value="NZ_CP093360.1"/>
</dbReference>
<dbReference type="KEGG" id="lbe:MOO44_01405"/>
<accession>A0A976RQL4</accession>
<dbReference type="EMBL" id="CP093360">
    <property type="protein sequence ID" value="UQS86003.1"/>
    <property type="molecule type" value="Genomic_DNA"/>
</dbReference>
<evidence type="ECO:0000313" key="7">
    <source>
        <dbReference type="EMBL" id="UQS86003.1"/>
    </source>
</evidence>
<dbReference type="PRINTS" id="PR00738">
    <property type="entry name" value="GLHYDRLASE20"/>
</dbReference>
<evidence type="ECO:0000259" key="6">
    <source>
        <dbReference type="Pfam" id="PF00728"/>
    </source>
</evidence>
<organism evidence="7 8">
    <name type="scientific">Nicoliella spurrieriana</name>
    <dbReference type="NCBI Taxonomy" id="2925830"/>
    <lineage>
        <taxon>Bacteria</taxon>
        <taxon>Bacillati</taxon>
        <taxon>Bacillota</taxon>
        <taxon>Bacilli</taxon>
        <taxon>Lactobacillales</taxon>
        <taxon>Lactobacillaceae</taxon>
        <taxon>Nicoliella</taxon>
    </lineage>
</organism>
<feature type="active site" description="Proton donor" evidence="5">
    <location>
        <position position="199"/>
    </location>
</feature>
<keyword evidence="7" id="KW-0614">Plasmid</keyword>
<dbReference type="SUPFAM" id="SSF51445">
    <property type="entry name" value="(Trans)glycosidases"/>
    <property type="match status" value="1"/>
</dbReference>
<keyword evidence="4" id="KW-0378">Hydrolase</keyword>
<dbReference type="InterPro" id="IPR015883">
    <property type="entry name" value="Glyco_hydro_20_cat"/>
</dbReference>